<feature type="transmembrane region" description="Helical" evidence="5">
    <location>
        <begin position="67"/>
        <end position="85"/>
    </location>
</feature>
<dbReference type="OrthoDB" id="1679700at2"/>
<keyword evidence="2 5" id="KW-0812">Transmembrane</keyword>
<feature type="transmembrane region" description="Helical" evidence="5">
    <location>
        <begin position="122"/>
        <end position="140"/>
    </location>
</feature>
<keyword evidence="3 5" id="KW-1133">Transmembrane helix</keyword>
<keyword evidence="4 5" id="KW-0472">Membrane</keyword>
<keyword evidence="1" id="KW-1003">Cell membrane</keyword>
<evidence type="ECO:0000256" key="4">
    <source>
        <dbReference type="ARBA" id="ARBA00023136"/>
    </source>
</evidence>
<sequence length="170" mass="18690">MGFLFDSLLSVAVSIDCLTVSITMSNVSVKRKRLFVVLVSGCHFLFPYIGNVLMVTHFDLLTNVIDVVSGSIFFSLGLFNLFNSFSDQSKEVINQSVILIALLVSLDSLFIGLAVYDNTFGLSLLFSLMSLLFCLMGFFIGGEIEKVIGPFFHVVRGLIFIGFGTVILFS</sequence>
<dbReference type="PANTHER" id="PTHR35529:SF1">
    <property type="entry name" value="MANGANESE EFFLUX PUMP MNTP-RELATED"/>
    <property type="match status" value="1"/>
</dbReference>
<evidence type="ECO:0000256" key="3">
    <source>
        <dbReference type="ARBA" id="ARBA00022989"/>
    </source>
</evidence>
<comment type="caution">
    <text evidence="6">The sequence shown here is derived from an EMBL/GenBank/DDBJ whole genome shotgun (WGS) entry which is preliminary data.</text>
</comment>
<dbReference type="Pfam" id="PF02659">
    <property type="entry name" value="Mntp"/>
    <property type="match status" value="1"/>
</dbReference>
<dbReference type="RefSeq" id="WP_089803064.1">
    <property type="nucleotide sequence ID" value="NZ_BJYE01000038.1"/>
</dbReference>
<evidence type="ECO:0000313" key="6">
    <source>
        <dbReference type="EMBL" id="GEN57718.1"/>
    </source>
</evidence>
<evidence type="ECO:0000256" key="5">
    <source>
        <dbReference type="SAM" id="Phobius"/>
    </source>
</evidence>
<dbReference type="STRING" id="442899.SAMN05720591_12938"/>
<evidence type="ECO:0008006" key="8">
    <source>
        <dbReference type="Google" id="ProtNLM"/>
    </source>
</evidence>
<organism evidence="6 7">
    <name type="scientific">Halolactibacillus alkaliphilus</name>
    <dbReference type="NCBI Taxonomy" id="442899"/>
    <lineage>
        <taxon>Bacteria</taxon>
        <taxon>Bacillati</taxon>
        <taxon>Bacillota</taxon>
        <taxon>Bacilli</taxon>
        <taxon>Bacillales</taxon>
        <taxon>Bacillaceae</taxon>
        <taxon>Halolactibacillus</taxon>
    </lineage>
</organism>
<evidence type="ECO:0000313" key="7">
    <source>
        <dbReference type="Proteomes" id="UP000321400"/>
    </source>
</evidence>
<feature type="transmembrane region" description="Helical" evidence="5">
    <location>
        <begin position="147"/>
        <end position="169"/>
    </location>
</feature>
<dbReference type="EMBL" id="BJYE01000038">
    <property type="protein sequence ID" value="GEN57718.1"/>
    <property type="molecule type" value="Genomic_DNA"/>
</dbReference>
<dbReference type="Proteomes" id="UP000321400">
    <property type="component" value="Unassembled WGS sequence"/>
</dbReference>
<evidence type="ECO:0000256" key="1">
    <source>
        <dbReference type="ARBA" id="ARBA00022475"/>
    </source>
</evidence>
<gene>
    <name evidence="6" type="ORF">HAL01_21820</name>
</gene>
<keyword evidence="7" id="KW-1185">Reference proteome</keyword>
<name>A0A511X443_9BACI</name>
<dbReference type="PANTHER" id="PTHR35529">
    <property type="entry name" value="MANGANESE EFFLUX PUMP MNTP-RELATED"/>
    <property type="match status" value="1"/>
</dbReference>
<protein>
    <recommendedName>
        <fullName evidence="8">Manganese efflux pump MntP</fullName>
    </recommendedName>
</protein>
<feature type="transmembrane region" description="Helical" evidence="5">
    <location>
        <begin position="97"/>
        <end position="116"/>
    </location>
</feature>
<reference evidence="6 7" key="1">
    <citation type="submission" date="2019-07" db="EMBL/GenBank/DDBJ databases">
        <title>Whole genome shotgun sequence of Halolactibacillus alkaliphilus NBRC 103919.</title>
        <authorList>
            <person name="Hosoyama A."/>
            <person name="Uohara A."/>
            <person name="Ohji S."/>
            <person name="Ichikawa N."/>
        </authorList>
    </citation>
    <scope>NUCLEOTIDE SEQUENCE [LARGE SCALE GENOMIC DNA]</scope>
    <source>
        <strain evidence="6 7">NBRC 103919</strain>
    </source>
</reference>
<feature type="transmembrane region" description="Helical" evidence="5">
    <location>
        <begin position="34"/>
        <end position="55"/>
    </location>
</feature>
<dbReference type="InterPro" id="IPR003810">
    <property type="entry name" value="Mntp/YtaF"/>
</dbReference>
<evidence type="ECO:0000256" key="2">
    <source>
        <dbReference type="ARBA" id="ARBA00022692"/>
    </source>
</evidence>
<accession>A0A511X443</accession>
<proteinExistence type="predicted"/>
<dbReference type="AlphaFoldDB" id="A0A511X443"/>